<name>A0A6L2N6M4_TANCI</name>
<reference evidence="1" key="1">
    <citation type="journal article" date="2019" name="Sci. Rep.">
        <title>Draft genome of Tanacetum cinerariifolium, the natural source of mosquito coil.</title>
        <authorList>
            <person name="Yamashiro T."/>
            <person name="Shiraishi A."/>
            <person name="Satake H."/>
            <person name="Nakayama K."/>
        </authorList>
    </citation>
    <scope>NUCLEOTIDE SEQUENCE</scope>
</reference>
<accession>A0A6L2N6M4</accession>
<comment type="caution">
    <text evidence="1">The sequence shown here is derived from an EMBL/GenBank/DDBJ whole genome shotgun (WGS) entry which is preliminary data.</text>
</comment>
<dbReference type="AlphaFoldDB" id="A0A6L2N6M4"/>
<evidence type="ECO:0000313" key="1">
    <source>
        <dbReference type="EMBL" id="GEU81866.1"/>
    </source>
</evidence>
<gene>
    <name evidence="1" type="ORF">Tci_053844</name>
</gene>
<proteinExistence type="predicted"/>
<protein>
    <recommendedName>
        <fullName evidence="2">Integrase, catalytic region, zinc finger, CCHC-type, peptidase aspartic, catalytic</fullName>
    </recommendedName>
</protein>
<sequence>MQGTSLTKRERECKLYDAIDKFTHIKSKFVTDVKLVKDLHTTNFDQLRAYLDKHELHANEVRLLREQVPYSETYLNDMENQDPGLEKDMKKDEEVVVMDDELQGRLNQEEVNVASKEVSAVSAPELFSVAEPIVFDDEDVTMTMAQTLIKLKAEKAKLLDEHIA</sequence>
<evidence type="ECO:0008006" key="2">
    <source>
        <dbReference type="Google" id="ProtNLM"/>
    </source>
</evidence>
<dbReference type="EMBL" id="BKCJ010008371">
    <property type="protein sequence ID" value="GEU81866.1"/>
    <property type="molecule type" value="Genomic_DNA"/>
</dbReference>
<organism evidence="1">
    <name type="scientific">Tanacetum cinerariifolium</name>
    <name type="common">Dalmatian daisy</name>
    <name type="synonym">Chrysanthemum cinerariifolium</name>
    <dbReference type="NCBI Taxonomy" id="118510"/>
    <lineage>
        <taxon>Eukaryota</taxon>
        <taxon>Viridiplantae</taxon>
        <taxon>Streptophyta</taxon>
        <taxon>Embryophyta</taxon>
        <taxon>Tracheophyta</taxon>
        <taxon>Spermatophyta</taxon>
        <taxon>Magnoliopsida</taxon>
        <taxon>eudicotyledons</taxon>
        <taxon>Gunneridae</taxon>
        <taxon>Pentapetalae</taxon>
        <taxon>asterids</taxon>
        <taxon>campanulids</taxon>
        <taxon>Asterales</taxon>
        <taxon>Asteraceae</taxon>
        <taxon>Asteroideae</taxon>
        <taxon>Anthemideae</taxon>
        <taxon>Anthemidinae</taxon>
        <taxon>Tanacetum</taxon>
    </lineage>
</organism>